<evidence type="ECO:0000313" key="4">
    <source>
        <dbReference type="Proteomes" id="UP000187209"/>
    </source>
</evidence>
<keyword evidence="1" id="KW-0472">Membrane</keyword>
<dbReference type="InterPro" id="IPR002859">
    <property type="entry name" value="PKD/REJ-like"/>
</dbReference>
<keyword evidence="1" id="KW-0812">Transmembrane</keyword>
<feature type="transmembrane region" description="Helical" evidence="1">
    <location>
        <begin position="634"/>
        <end position="653"/>
    </location>
</feature>
<comment type="caution">
    <text evidence="3">The sequence shown here is derived from an EMBL/GenBank/DDBJ whole genome shotgun (WGS) entry which is preliminary data.</text>
</comment>
<proteinExistence type="predicted"/>
<gene>
    <name evidence="3" type="ORF">SteCoe_26485</name>
</gene>
<feature type="transmembrane region" description="Helical" evidence="1">
    <location>
        <begin position="729"/>
        <end position="748"/>
    </location>
</feature>
<feature type="transmembrane region" description="Helical" evidence="1">
    <location>
        <begin position="793"/>
        <end position="819"/>
    </location>
</feature>
<sequence>MLAKSSKLGVLNINSGDLKEGAEYIFNIKVTIPNTSALGETSITVAVEEEPLVIKFSRWSGKIGVEKDLEIEAYVSDPADITNKITVTWTCTQGTATCLNNKGEALFTIFIGNILKIGKSDLKNGSYYLFEAAASTTEKSTSLTLELIIDSSLKGDVQLESLEGIISNRVPIKLLSKIVSNEDSIFLWEFDPKTTSTKTINLNKSFLEIPADYLDYGKTYEIKLTMTSKIDNKSTYSLSFITRSARPTCDSLKSTKSNDLYSLEGYKCVSPTGTTLLYYFGVKSSEGIIDWITPESSLSLASIRVKSNTKFVVMKICDDYECSEIYSNSLPKSIRDLGVLEDFEAEIQNPASTPSAIVYYAPLADSLITYNYILTINEFYFSTAIISSSTLDIYISCLRSLCENQNYVSISVLDYLANFTTSIVNQLTEDILSEQVTQIIEIFEPNMQLMDFTKVSILTNLLGVKLLAASLPGMDPFIYVSDCNIYSERMLSDRVNLLSTIELDKSSIVLNENFQINETYVYDILVVIYNFTEPVFDITFYKSGTYESFSLVLDSEQTEIEIPTNDSIVVEIEGSFDTTLDYHCLNLLDDNTWDTVGCTINSITNTKVSVSISYQSTFKVSKVIYPCGIGRGPVIAMGIIISLFLTLTMFFVYNDYNTEKISKISSILLIYPYSSLFFEQQFYRRAILSLQFLCNYLILYCLIGVLELYYNDPENMSKKPYGDYYESSIYPGAIAWGITQGVVIPFFILNSIYLRTTISFYIQAAIWFILDAASILGILYMTVTYCQVYTFYWIINILIFTGCQIVLEVVYAGLVRLLLPQSDKLGQLSKIRQIHENNPLGTEVDVVRNQPKRPF</sequence>
<feature type="domain" description="PKD/REJ-like" evidence="2">
    <location>
        <begin position="22"/>
        <end position="250"/>
    </location>
</feature>
<evidence type="ECO:0000256" key="1">
    <source>
        <dbReference type="SAM" id="Phobius"/>
    </source>
</evidence>
<evidence type="ECO:0000313" key="3">
    <source>
        <dbReference type="EMBL" id="OMJ74554.1"/>
    </source>
</evidence>
<organism evidence="3 4">
    <name type="scientific">Stentor coeruleus</name>
    <dbReference type="NCBI Taxonomy" id="5963"/>
    <lineage>
        <taxon>Eukaryota</taxon>
        <taxon>Sar</taxon>
        <taxon>Alveolata</taxon>
        <taxon>Ciliophora</taxon>
        <taxon>Postciliodesmatophora</taxon>
        <taxon>Heterotrichea</taxon>
        <taxon>Heterotrichida</taxon>
        <taxon>Stentoridae</taxon>
        <taxon>Stentor</taxon>
    </lineage>
</organism>
<keyword evidence="1" id="KW-1133">Transmembrane helix</keyword>
<reference evidence="3 4" key="1">
    <citation type="submission" date="2016-11" db="EMBL/GenBank/DDBJ databases">
        <title>The macronuclear genome of Stentor coeruleus: a giant cell with tiny introns.</title>
        <authorList>
            <person name="Slabodnick M."/>
            <person name="Ruby J.G."/>
            <person name="Reiff S.B."/>
            <person name="Swart E.C."/>
            <person name="Gosai S."/>
            <person name="Prabakaran S."/>
            <person name="Witkowska E."/>
            <person name="Larue G.E."/>
            <person name="Fisher S."/>
            <person name="Freeman R.M."/>
            <person name="Gunawardena J."/>
            <person name="Chu W."/>
            <person name="Stover N.A."/>
            <person name="Gregory B.D."/>
            <person name="Nowacki M."/>
            <person name="Derisi J."/>
            <person name="Roy S.W."/>
            <person name="Marshall W.F."/>
            <person name="Sood P."/>
        </authorList>
    </citation>
    <scope>NUCLEOTIDE SEQUENCE [LARGE SCALE GENOMIC DNA]</scope>
    <source>
        <strain evidence="3">WM001</strain>
    </source>
</reference>
<feature type="transmembrane region" description="Helical" evidence="1">
    <location>
        <begin position="760"/>
        <end position="781"/>
    </location>
</feature>
<name>A0A1R2BCS4_9CILI</name>
<keyword evidence="4" id="KW-1185">Reference proteome</keyword>
<dbReference type="Pfam" id="PF02010">
    <property type="entry name" value="REJ"/>
    <property type="match status" value="1"/>
</dbReference>
<evidence type="ECO:0000259" key="2">
    <source>
        <dbReference type="Pfam" id="PF02010"/>
    </source>
</evidence>
<dbReference type="Proteomes" id="UP000187209">
    <property type="component" value="Unassembled WGS sequence"/>
</dbReference>
<feature type="transmembrane region" description="Helical" evidence="1">
    <location>
        <begin position="686"/>
        <end position="709"/>
    </location>
</feature>
<accession>A0A1R2BCS4</accession>
<dbReference type="EMBL" id="MPUH01000743">
    <property type="protein sequence ID" value="OMJ74554.1"/>
    <property type="molecule type" value="Genomic_DNA"/>
</dbReference>
<dbReference type="AlphaFoldDB" id="A0A1R2BCS4"/>
<protein>
    <recommendedName>
        <fullName evidence="2">PKD/REJ-like domain-containing protein</fullName>
    </recommendedName>
</protein>